<evidence type="ECO:0000256" key="3">
    <source>
        <dbReference type="ARBA" id="ARBA00023163"/>
    </source>
</evidence>
<gene>
    <name evidence="7" type="ORF">OG549_06565</name>
</gene>
<feature type="region of interest" description="Disordered" evidence="5">
    <location>
        <begin position="216"/>
        <end position="237"/>
    </location>
</feature>
<dbReference type="InterPro" id="IPR001647">
    <property type="entry name" value="HTH_TetR"/>
</dbReference>
<dbReference type="SUPFAM" id="SSF46689">
    <property type="entry name" value="Homeodomain-like"/>
    <property type="match status" value="1"/>
</dbReference>
<feature type="region of interest" description="Disordered" evidence="5">
    <location>
        <begin position="1"/>
        <end position="20"/>
    </location>
</feature>
<dbReference type="SUPFAM" id="SSF48498">
    <property type="entry name" value="Tetracyclin repressor-like, C-terminal domain"/>
    <property type="match status" value="1"/>
</dbReference>
<evidence type="ECO:0000256" key="4">
    <source>
        <dbReference type="PROSITE-ProRule" id="PRU00335"/>
    </source>
</evidence>
<evidence type="ECO:0000256" key="2">
    <source>
        <dbReference type="ARBA" id="ARBA00023125"/>
    </source>
</evidence>
<keyword evidence="1" id="KW-0805">Transcription regulation</keyword>
<dbReference type="PANTHER" id="PTHR30055:SF234">
    <property type="entry name" value="HTH-TYPE TRANSCRIPTIONAL REGULATOR BETI"/>
    <property type="match status" value="1"/>
</dbReference>
<proteinExistence type="predicted"/>
<evidence type="ECO:0000313" key="7">
    <source>
        <dbReference type="EMBL" id="WTW60327.1"/>
    </source>
</evidence>
<feature type="domain" description="HTH tetR-type" evidence="6">
    <location>
        <begin position="19"/>
        <end position="78"/>
    </location>
</feature>
<dbReference type="InterPro" id="IPR050109">
    <property type="entry name" value="HTH-type_TetR-like_transc_reg"/>
</dbReference>
<dbReference type="Gene3D" id="1.10.357.10">
    <property type="entry name" value="Tetracycline Repressor, domain 2"/>
    <property type="match status" value="1"/>
</dbReference>
<name>A0AAU2UYR2_9ACTN</name>
<feature type="DNA-binding region" description="H-T-H motif" evidence="4">
    <location>
        <begin position="41"/>
        <end position="60"/>
    </location>
</feature>
<dbReference type="EMBL" id="CP108318">
    <property type="protein sequence ID" value="WTW60327.1"/>
    <property type="molecule type" value="Genomic_DNA"/>
</dbReference>
<dbReference type="GO" id="GO:0003700">
    <property type="term" value="F:DNA-binding transcription factor activity"/>
    <property type="evidence" value="ECO:0007669"/>
    <property type="project" value="TreeGrafter"/>
</dbReference>
<dbReference type="AlphaFoldDB" id="A0AAU2UYR2"/>
<reference evidence="7" key="1">
    <citation type="submission" date="2022-10" db="EMBL/GenBank/DDBJ databases">
        <title>The complete genomes of actinobacterial strains from the NBC collection.</title>
        <authorList>
            <person name="Joergensen T.S."/>
            <person name="Alvarez Arevalo M."/>
            <person name="Sterndorff E.B."/>
            <person name="Faurdal D."/>
            <person name="Vuksanovic O."/>
            <person name="Mourched A.-S."/>
            <person name="Charusanti P."/>
            <person name="Shaw S."/>
            <person name="Blin K."/>
            <person name="Weber T."/>
        </authorList>
    </citation>
    <scope>NUCLEOTIDE SEQUENCE</scope>
    <source>
        <strain evidence="7">NBC_00003</strain>
    </source>
</reference>
<keyword evidence="3" id="KW-0804">Transcription</keyword>
<dbReference type="Pfam" id="PF00440">
    <property type="entry name" value="TetR_N"/>
    <property type="match status" value="1"/>
</dbReference>
<sequence length="237" mass="25518">MPTKSPDPAAPQTGPRFRAEARKRVVDTAKLVFQEKGPDAPLEEIARRGGVGIATLYRRFPTREDLLREVCLAVMREVTSEAARAAEEEPDGWRALARVLHYSISSHAAGMLPVAAGRFLKTPEVLQVRAEYVAALTGLLERARAEGSLRATQINHVDLLLVLALLSRPLPGVDTELAQQLAHRYVDLLAGGMTAEDTPELSGPSLDQEALDALWNGSAVDTGGTKPKTRKAGGRAS</sequence>
<dbReference type="PRINTS" id="PR00455">
    <property type="entry name" value="HTHTETR"/>
</dbReference>
<dbReference type="PROSITE" id="PS50977">
    <property type="entry name" value="HTH_TETR_2"/>
    <property type="match status" value="1"/>
</dbReference>
<evidence type="ECO:0000259" key="6">
    <source>
        <dbReference type="PROSITE" id="PS50977"/>
    </source>
</evidence>
<dbReference type="PANTHER" id="PTHR30055">
    <property type="entry name" value="HTH-TYPE TRANSCRIPTIONAL REGULATOR RUTR"/>
    <property type="match status" value="1"/>
</dbReference>
<organism evidence="7">
    <name type="scientific">Streptomyces sp. NBC_00003</name>
    <dbReference type="NCBI Taxonomy" id="2903608"/>
    <lineage>
        <taxon>Bacteria</taxon>
        <taxon>Bacillati</taxon>
        <taxon>Actinomycetota</taxon>
        <taxon>Actinomycetes</taxon>
        <taxon>Kitasatosporales</taxon>
        <taxon>Streptomycetaceae</taxon>
        <taxon>Streptomyces</taxon>
    </lineage>
</organism>
<dbReference type="InterPro" id="IPR036271">
    <property type="entry name" value="Tet_transcr_reg_TetR-rel_C_sf"/>
</dbReference>
<dbReference type="InterPro" id="IPR009057">
    <property type="entry name" value="Homeodomain-like_sf"/>
</dbReference>
<dbReference type="GO" id="GO:0000976">
    <property type="term" value="F:transcription cis-regulatory region binding"/>
    <property type="evidence" value="ECO:0007669"/>
    <property type="project" value="TreeGrafter"/>
</dbReference>
<evidence type="ECO:0000256" key="5">
    <source>
        <dbReference type="SAM" id="MobiDB-lite"/>
    </source>
</evidence>
<accession>A0AAU2UYR2</accession>
<feature type="compositionally biased region" description="Basic residues" evidence="5">
    <location>
        <begin position="227"/>
        <end position="237"/>
    </location>
</feature>
<evidence type="ECO:0000256" key="1">
    <source>
        <dbReference type="ARBA" id="ARBA00023015"/>
    </source>
</evidence>
<keyword evidence="2 4" id="KW-0238">DNA-binding</keyword>
<protein>
    <submittedName>
        <fullName evidence="7">TetR/AcrR family transcriptional regulator</fullName>
    </submittedName>
</protein>